<dbReference type="FunFam" id="3.30.1490.20:FF:000003">
    <property type="entry name" value="acetyl-CoA carboxylase isoform X1"/>
    <property type="match status" value="1"/>
</dbReference>
<dbReference type="InterPro" id="IPR004549">
    <property type="entry name" value="Acetyl_CoA_COase_biotin_COase"/>
</dbReference>
<dbReference type="InterPro" id="IPR005479">
    <property type="entry name" value="CPAse_ATP-bd"/>
</dbReference>
<dbReference type="FunFam" id="3.40.50.20:FF:000010">
    <property type="entry name" value="Propionyl-CoA carboxylase subunit alpha"/>
    <property type="match status" value="1"/>
</dbReference>
<evidence type="ECO:0000313" key="16">
    <source>
        <dbReference type="EMBL" id="PWL53020.1"/>
    </source>
</evidence>
<dbReference type="EMBL" id="QAMZ01000043">
    <property type="protein sequence ID" value="PWL53020.1"/>
    <property type="molecule type" value="Genomic_DNA"/>
</dbReference>
<dbReference type="OrthoDB" id="9807469at2"/>
<evidence type="ECO:0000259" key="15">
    <source>
        <dbReference type="PROSITE" id="PS50979"/>
    </source>
</evidence>
<keyword evidence="10 13" id="KW-0092">Biotin</keyword>
<dbReference type="Pfam" id="PF02785">
    <property type="entry name" value="Biotin_carb_C"/>
    <property type="match status" value="1"/>
</dbReference>
<evidence type="ECO:0000256" key="7">
    <source>
        <dbReference type="ARBA" id="ARBA00022741"/>
    </source>
</evidence>
<dbReference type="EMBL" id="FOOE01000041">
    <property type="protein sequence ID" value="SFG26351.1"/>
    <property type="molecule type" value="Genomic_DNA"/>
</dbReference>
<evidence type="ECO:0000256" key="2">
    <source>
        <dbReference type="ARBA" id="ARBA00004956"/>
    </source>
</evidence>
<organism evidence="17 18">
    <name type="scientific">Clostridium cadaveris</name>
    <dbReference type="NCBI Taxonomy" id="1529"/>
    <lineage>
        <taxon>Bacteria</taxon>
        <taxon>Bacillati</taxon>
        <taxon>Bacillota</taxon>
        <taxon>Clostridia</taxon>
        <taxon>Eubacteriales</taxon>
        <taxon>Clostridiaceae</taxon>
        <taxon>Clostridium</taxon>
    </lineage>
</organism>
<keyword evidence="13" id="KW-0276">Fatty acid metabolism</keyword>
<comment type="catalytic activity">
    <reaction evidence="11 13">
        <text>N(6)-biotinyl-L-lysyl-[protein] + hydrogencarbonate + ATP = N(6)-carboxybiotinyl-L-lysyl-[protein] + ADP + phosphate + H(+)</text>
        <dbReference type="Rhea" id="RHEA:13501"/>
        <dbReference type="Rhea" id="RHEA-COMP:10505"/>
        <dbReference type="Rhea" id="RHEA-COMP:10506"/>
        <dbReference type="ChEBI" id="CHEBI:15378"/>
        <dbReference type="ChEBI" id="CHEBI:17544"/>
        <dbReference type="ChEBI" id="CHEBI:30616"/>
        <dbReference type="ChEBI" id="CHEBI:43474"/>
        <dbReference type="ChEBI" id="CHEBI:83144"/>
        <dbReference type="ChEBI" id="CHEBI:83145"/>
        <dbReference type="ChEBI" id="CHEBI:456216"/>
        <dbReference type="EC" id="6.3.4.14"/>
    </reaction>
</comment>
<dbReference type="PROSITE" id="PS00867">
    <property type="entry name" value="CPSASE_2"/>
    <property type="match status" value="1"/>
</dbReference>
<evidence type="ECO:0000256" key="4">
    <source>
        <dbReference type="ARBA" id="ARBA00013263"/>
    </source>
</evidence>
<protein>
    <recommendedName>
        <fullName evidence="4 13">Biotin carboxylase</fullName>
        <ecNumber evidence="4 13">6.3.4.14</ecNumber>
    </recommendedName>
    <alternativeName>
        <fullName evidence="13">Acetyl-coenzyme A carboxylase biotin carboxylase subunit A</fullName>
    </alternativeName>
</protein>
<evidence type="ECO:0000256" key="9">
    <source>
        <dbReference type="ARBA" id="ARBA00022842"/>
    </source>
</evidence>
<dbReference type="PANTHER" id="PTHR48095">
    <property type="entry name" value="PYRUVATE CARBOXYLASE SUBUNIT A"/>
    <property type="match status" value="1"/>
</dbReference>
<evidence type="ECO:0000256" key="12">
    <source>
        <dbReference type="PROSITE-ProRule" id="PRU00409"/>
    </source>
</evidence>
<evidence type="ECO:0000256" key="5">
    <source>
        <dbReference type="ARBA" id="ARBA00022598"/>
    </source>
</evidence>
<dbReference type="NCBIfam" id="NF006367">
    <property type="entry name" value="PRK08591.1"/>
    <property type="match status" value="1"/>
</dbReference>
<dbReference type="UniPathway" id="UPA00655">
    <property type="reaction ID" value="UER00711"/>
</dbReference>
<dbReference type="PROSITE" id="PS50979">
    <property type="entry name" value="BC"/>
    <property type="match status" value="1"/>
</dbReference>
<keyword evidence="13" id="KW-0443">Lipid metabolism</keyword>
<evidence type="ECO:0000313" key="17">
    <source>
        <dbReference type="EMBL" id="SFG26351.1"/>
    </source>
</evidence>
<dbReference type="InterPro" id="IPR011761">
    <property type="entry name" value="ATP-grasp"/>
</dbReference>
<comment type="subunit">
    <text evidence="3 13">Acetyl-CoA carboxylase is a heterohexamer of biotin carboxyl carrier protein, biotin carboxylase and the two subunits of carboxyl transferase in a 2:2 complex.</text>
</comment>
<dbReference type="SUPFAM" id="SSF51246">
    <property type="entry name" value="Rudiment single hybrid motif"/>
    <property type="match status" value="1"/>
</dbReference>
<keyword evidence="13" id="KW-0444">Lipid biosynthesis</keyword>
<dbReference type="GO" id="GO:0046872">
    <property type="term" value="F:metal ion binding"/>
    <property type="evidence" value="ECO:0007669"/>
    <property type="project" value="UniProtKB-KW"/>
</dbReference>
<evidence type="ECO:0000256" key="8">
    <source>
        <dbReference type="ARBA" id="ARBA00022840"/>
    </source>
</evidence>
<evidence type="ECO:0000256" key="6">
    <source>
        <dbReference type="ARBA" id="ARBA00022723"/>
    </source>
</evidence>
<dbReference type="NCBIfam" id="TIGR00514">
    <property type="entry name" value="accC"/>
    <property type="match status" value="1"/>
</dbReference>
<evidence type="ECO:0000256" key="3">
    <source>
        <dbReference type="ARBA" id="ARBA00011750"/>
    </source>
</evidence>
<dbReference type="GO" id="GO:0006633">
    <property type="term" value="P:fatty acid biosynthetic process"/>
    <property type="evidence" value="ECO:0007669"/>
    <property type="project" value="UniProtKB-KW"/>
</dbReference>
<dbReference type="STRING" id="1529.SAMN04487885_14112"/>
<dbReference type="FunFam" id="3.30.470.20:FF:000028">
    <property type="entry name" value="Methylcrotonoyl-CoA carboxylase subunit alpha, mitochondrial"/>
    <property type="match status" value="1"/>
</dbReference>
<dbReference type="InterPro" id="IPR051602">
    <property type="entry name" value="ACC_Biotin_Carboxylase"/>
</dbReference>
<evidence type="ECO:0000259" key="14">
    <source>
        <dbReference type="PROSITE" id="PS50975"/>
    </source>
</evidence>
<dbReference type="GO" id="GO:0004075">
    <property type="term" value="F:biotin carboxylase activity"/>
    <property type="evidence" value="ECO:0007669"/>
    <property type="project" value="UniProtKB-EC"/>
</dbReference>
<dbReference type="RefSeq" id="WP_027638217.1">
    <property type="nucleotide sequence ID" value="NZ_BAAACD010000019.1"/>
</dbReference>
<dbReference type="InterPro" id="IPR011764">
    <property type="entry name" value="Biotin_carboxylation_dom"/>
</dbReference>
<proteinExistence type="predicted"/>
<keyword evidence="7 12" id="KW-0547">Nucleotide-binding</keyword>
<accession>A0A1I2QL60</accession>
<dbReference type="InterPro" id="IPR016185">
    <property type="entry name" value="PreATP-grasp_dom_sf"/>
</dbReference>
<dbReference type="GeneID" id="90544549"/>
<dbReference type="InterPro" id="IPR005482">
    <property type="entry name" value="Biotin_COase_C"/>
</dbReference>
<dbReference type="Pfam" id="PF00289">
    <property type="entry name" value="Biotin_carb_N"/>
    <property type="match status" value="1"/>
</dbReference>
<dbReference type="Proteomes" id="UP000246114">
    <property type="component" value="Unassembled WGS sequence"/>
</dbReference>
<gene>
    <name evidence="16" type="ORF">DBY38_09095</name>
    <name evidence="17" type="ORF">SAMN04487885_14112</name>
</gene>
<keyword evidence="18" id="KW-1185">Reference proteome</keyword>
<reference evidence="16 19" key="2">
    <citation type="submission" date="2018-03" db="EMBL/GenBank/DDBJ databases">
        <title>The uncultured portion of the human microbiome is neutrally assembled.</title>
        <authorList>
            <person name="Jeraldo P."/>
            <person name="Boardman L."/>
            <person name="White B.A."/>
            <person name="Nelson H."/>
            <person name="Goldenfeld N."/>
            <person name="Chia N."/>
        </authorList>
    </citation>
    <scope>NUCLEOTIDE SEQUENCE [LARGE SCALE GENOMIC DNA]</scope>
    <source>
        <strain evidence="16">CIM:MAG 903</strain>
    </source>
</reference>
<keyword evidence="13" id="KW-0275">Fatty acid biosynthesis</keyword>
<dbReference type="SMART" id="SM00878">
    <property type="entry name" value="Biotin_carb_C"/>
    <property type="match status" value="1"/>
</dbReference>
<feature type="domain" description="Biotin carboxylation" evidence="15">
    <location>
        <begin position="1"/>
        <end position="446"/>
    </location>
</feature>
<dbReference type="eggNOG" id="COG0439">
    <property type="taxonomic scope" value="Bacteria"/>
</dbReference>
<evidence type="ECO:0000313" key="18">
    <source>
        <dbReference type="Proteomes" id="UP000182135"/>
    </source>
</evidence>
<keyword evidence="6" id="KW-0479">Metal-binding</keyword>
<keyword evidence="5 13" id="KW-0436">Ligase</keyword>
<evidence type="ECO:0000256" key="1">
    <source>
        <dbReference type="ARBA" id="ARBA00003761"/>
    </source>
</evidence>
<evidence type="ECO:0000256" key="11">
    <source>
        <dbReference type="ARBA" id="ARBA00048600"/>
    </source>
</evidence>
<sequence>MFSKILIANRGEIAVRVIRACREMGIQTVAVYSEIDRESLHANLADEAICIGPNSAKDSYLNIENIISATILTGAEAIHPGFGFLSENPKFAAICESCNIKLIGPSKEAMSLMGDKAKAREVMKDSGIPVTPGYEGIIEDKGKLYEIGESIGYPLMIKAVSGGGGKGIRIVNSKEELLKSFNVAKAEAKASFNDDRVYLEKYIQKPHHIEFQILADSKGNVVHLGERDCSMQRRNQKVLEEAPSSFIDDSLRKKMGEIAVKAAKAVNYEGAGTIEFLVDKDKNFYFMEMNTRIQVEHPITEMITDIDIVKEQIKISYGEALNMRQEDIKIKGHAIECRINAEDPYKNFMPCAGTIENMILPGGFGVRIDTGVYSGYKIPPFYDSMICKVIVHDKNRIDAINKMKRSLFEMVIEGVETNINFHFDILNHEDFEHGNYDTSFLENKLVKNNA</sequence>
<evidence type="ECO:0000256" key="10">
    <source>
        <dbReference type="ARBA" id="ARBA00023267"/>
    </source>
</evidence>
<dbReference type="GO" id="GO:2001295">
    <property type="term" value="P:malonyl-CoA biosynthetic process"/>
    <property type="evidence" value="ECO:0007669"/>
    <property type="project" value="UniProtKB-UniPathway"/>
</dbReference>
<dbReference type="Pfam" id="PF02786">
    <property type="entry name" value="CPSase_L_D2"/>
    <property type="match status" value="1"/>
</dbReference>
<name>A0A1I2QL60_9CLOT</name>
<dbReference type="InterPro" id="IPR011054">
    <property type="entry name" value="Rudment_hybrid_motif"/>
</dbReference>
<dbReference type="GO" id="GO:0005524">
    <property type="term" value="F:ATP binding"/>
    <property type="evidence" value="ECO:0007669"/>
    <property type="project" value="UniProtKB-UniRule"/>
</dbReference>
<dbReference type="NCBIfam" id="NF004085">
    <property type="entry name" value="PRK05586.1"/>
    <property type="match status" value="1"/>
</dbReference>
<reference evidence="17 18" key="1">
    <citation type="submission" date="2016-10" db="EMBL/GenBank/DDBJ databases">
        <authorList>
            <person name="de Groot N.N."/>
        </authorList>
    </citation>
    <scope>NUCLEOTIDE SEQUENCE [LARGE SCALE GENOMIC DNA]</scope>
    <source>
        <strain evidence="17 18">NLAE-zl-G419</strain>
    </source>
</reference>
<dbReference type="PROSITE" id="PS50975">
    <property type="entry name" value="ATP_GRASP"/>
    <property type="match status" value="1"/>
</dbReference>
<comment type="pathway">
    <text evidence="2 13">Lipid metabolism; malonyl-CoA biosynthesis; malonyl-CoA from acetyl-CoA: step 1/1.</text>
</comment>
<keyword evidence="9" id="KW-0460">Magnesium</keyword>
<dbReference type="Proteomes" id="UP000182135">
    <property type="component" value="Unassembled WGS sequence"/>
</dbReference>
<dbReference type="SUPFAM" id="SSF52440">
    <property type="entry name" value="PreATP-grasp domain"/>
    <property type="match status" value="1"/>
</dbReference>
<dbReference type="InterPro" id="IPR005481">
    <property type="entry name" value="BC-like_N"/>
</dbReference>
<dbReference type="EC" id="6.3.4.14" evidence="4 13"/>
<dbReference type="Gene3D" id="3.30.470.20">
    <property type="entry name" value="ATP-grasp fold, B domain"/>
    <property type="match status" value="1"/>
</dbReference>
<keyword evidence="8 12" id="KW-0067">ATP-binding</keyword>
<feature type="domain" description="ATP-grasp" evidence="14">
    <location>
        <begin position="120"/>
        <end position="317"/>
    </location>
</feature>
<dbReference type="PANTHER" id="PTHR48095:SF2">
    <property type="entry name" value="BIOTIN CARBOXYLASE, CHLOROPLASTIC"/>
    <property type="match status" value="1"/>
</dbReference>
<evidence type="ECO:0000256" key="13">
    <source>
        <dbReference type="RuleBase" id="RU365063"/>
    </source>
</evidence>
<dbReference type="SUPFAM" id="SSF56059">
    <property type="entry name" value="Glutathione synthetase ATP-binding domain-like"/>
    <property type="match status" value="1"/>
</dbReference>
<dbReference type="AlphaFoldDB" id="A0A1I2QL60"/>
<evidence type="ECO:0000313" key="19">
    <source>
        <dbReference type="Proteomes" id="UP000246114"/>
    </source>
</evidence>
<comment type="function">
    <text evidence="1 13">This protein is a component of the acetyl coenzyme A carboxylase complex; first, biotin carboxylase catalyzes the carboxylation of the carrier protein and then the transcarboxylase transfers the carboxyl group to form malonyl-CoA.</text>
</comment>